<keyword evidence="1" id="KW-0812">Transmembrane</keyword>
<keyword evidence="1" id="KW-1133">Transmembrane helix</keyword>
<evidence type="ECO:0000313" key="3">
    <source>
        <dbReference type="Proteomes" id="UP000265520"/>
    </source>
</evidence>
<protein>
    <submittedName>
        <fullName evidence="2">Uncharacterized protein</fullName>
    </submittedName>
</protein>
<sequence>MNLFQLEQFSTIDMFARLTSALVVQRLQKPSITVCSYVMNQLVFGTCVVFMLSLLLFKVLIAFPGVRKWKNNM</sequence>
<feature type="non-terminal residue" evidence="2">
    <location>
        <position position="73"/>
    </location>
</feature>
<feature type="transmembrane region" description="Helical" evidence="1">
    <location>
        <begin position="42"/>
        <end position="63"/>
    </location>
</feature>
<name>A0A392RL03_9FABA</name>
<organism evidence="2 3">
    <name type="scientific">Trifolium medium</name>
    <dbReference type="NCBI Taxonomy" id="97028"/>
    <lineage>
        <taxon>Eukaryota</taxon>
        <taxon>Viridiplantae</taxon>
        <taxon>Streptophyta</taxon>
        <taxon>Embryophyta</taxon>
        <taxon>Tracheophyta</taxon>
        <taxon>Spermatophyta</taxon>
        <taxon>Magnoliopsida</taxon>
        <taxon>eudicotyledons</taxon>
        <taxon>Gunneridae</taxon>
        <taxon>Pentapetalae</taxon>
        <taxon>rosids</taxon>
        <taxon>fabids</taxon>
        <taxon>Fabales</taxon>
        <taxon>Fabaceae</taxon>
        <taxon>Papilionoideae</taxon>
        <taxon>50 kb inversion clade</taxon>
        <taxon>NPAAA clade</taxon>
        <taxon>Hologalegina</taxon>
        <taxon>IRL clade</taxon>
        <taxon>Trifolieae</taxon>
        <taxon>Trifolium</taxon>
    </lineage>
</organism>
<proteinExistence type="predicted"/>
<keyword evidence="3" id="KW-1185">Reference proteome</keyword>
<dbReference type="Proteomes" id="UP000265520">
    <property type="component" value="Unassembled WGS sequence"/>
</dbReference>
<comment type="caution">
    <text evidence="2">The sequence shown here is derived from an EMBL/GenBank/DDBJ whole genome shotgun (WGS) entry which is preliminary data.</text>
</comment>
<reference evidence="2 3" key="1">
    <citation type="journal article" date="2018" name="Front. Plant Sci.">
        <title>Red Clover (Trifolium pratense) and Zigzag Clover (T. medium) - A Picture of Genomic Similarities and Differences.</title>
        <authorList>
            <person name="Dluhosova J."/>
            <person name="Istvanek J."/>
            <person name="Nedelnik J."/>
            <person name="Repkova J."/>
        </authorList>
    </citation>
    <scope>NUCLEOTIDE SEQUENCE [LARGE SCALE GENOMIC DNA]</scope>
    <source>
        <strain evidence="3">cv. 10/8</strain>
        <tissue evidence="2">Leaf</tissue>
    </source>
</reference>
<dbReference type="AlphaFoldDB" id="A0A392RL03"/>
<evidence type="ECO:0000256" key="1">
    <source>
        <dbReference type="SAM" id="Phobius"/>
    </source>
</evidence>
<evidence type="ECO:0000313" key="2">
    <source>
        <dbReference type="EMBL" id="MCI36744.1"/>
    </source>
</evidence>
<keyword evidence="1" id="KW-0472">Membrane</keyword>
<accession>A0A392RL03</accession>
<dbReference type="EMBL" id="LXQA010236995">
    <property type="protein sequence ID" value="MCI36744.1"/>
    <property type="molecule type" value="Genomic_DNA"/>
</dbReference>